<evidence type="ECO:0000313" key="2">
    <source>
        <dbReference type="Proteomes" id="UP000321534"/>
    </source>
</evidence>
<dbReference type="Proteomes" id="UP000321534">
    <property type="component" value="Unassembled WGS sequence"/>
</dbReference>
<comment type="caution">
    <text evidence="1">The sequence shown here is derived from an EMBL/GenBank/DDBJ whole genome shotgun (WGS) entry which is preliminary data.</text>
</comment>
<proteinExistence type="predicted"/>
<keyword evidence="2" id="KW-1185">Reference proteome</keyword>
<protein>
    <recommendedName>
        <fullName evidence="3">Fis family transcriptional regulator</fullName>
    </recommendedName>
</protein>
<dbReference type="EMBL" id="BJYX01000002">
    <property type="protein sequence ID" value="GEO28678.1"/>
    <property type="molecule type" value="Genomic_DNA"/>
</dbReference>
<sequence>MVLVKEYFGWQGRRGPERVEHMRWDRLFDDLEAQLALDDARELASEVADRTRRERALLDVHTRLLANVGSPRVALRLSGRVVAGRLADVGPDWALVETAPERPVLVALAAVRSVSGIAPGARTPSVVARRFGVGSALRAVSRDRAVVEVADMDGQVATGTIDVVGADHLELAEHAADETRRTANLTGRLLVPFWSLGSVRRL</sequence>
<dbReference type="AlphaFoldDB" id="A0A512CWR8"/>
<evidence type="ECO:0008006" key="3">
    <source>
        <dbReference type="Google" id="ProtNLM"/>
    </source>
</evidence>
<name>A0A512CWR8_9MICO</name>
<evidence type="ECO:0000313" key="1">
    <source>
        <dbReference type="EMBL" id="GEO28678.1"/>
    </source>
</evidence>
<reference evidence="1 2" key="1">
    <citation type="submission" date="2019-07" db="EMBL/GenBank/DDBJ databases">
        <title>Whole genome shotgun sequence of Terrabacter aerolatus NBRC 106305.</title>
        <authorList>
            <person name="Hosoyama A."/>
            <person name="Uohara A."/>
            <person name="Ohji S."/>
            <person name="Ichikawa N."/>
        </authorList>
    </citation>
    <scope>NUCLEOTIDE SEQUENCE [LARGE SCALE GENOMIC DNA]</scope>
    <source>
        <strain evidence="1 2">NBRC 106305</strain>
    </source>
</reference>
<organism evidence="1 2">
    <name type="scientific">Terrabacter aerolatus</name>
    <dbReference type="NCBI Taxonomy" id="422442"/>
    <lineage>
        <taxon>Bacteria</taxon>
        <taxon>Bacillati</taxon>
        <taxon>Actinomycetota</taxon>
        <taxon>Actinomycetes</taxon>
        <taxon>Micrococcales</taxon>
        <taxon>Intrasporangiaceae</taxon>
        <taxon>Terrabacter</taxon>
    </lineage>
</organism>
<gene>
    <name evidence="1" type="ORF">TAE01_04880</name>
</gene>
<accession>A0A512CWR8</accession>